<feature type="region of interest" description="Disordered" evidence="3">
    <location>
        <begin position="1"/>
        <end position="50"/>
    </location>
</feature>
<organism evidence="5 6">
    <name type="scientific">Viridothelium virens</name>
    <name type="common">Speckled blister lichen</name>
    <name type="synonym">Trypethelium virens</name>
    <dbReference type="NCBI Taxonomy" id="1048519"/>
    <lineage>
        <taxon>Eukaryota</taxon>
        <taxon>Fungi</taxon>
        <taxon>Dikarya</taxon>
        <taxon>Ascomycota</taxon>
        <taxon>Pezizomycotina</taxon>
        <taxon>Dothideomycetes</taxon>
        <taxon>Dothideomycetes incertae sedis</taxon>
        <taxon>Trypetheliales</taxon>
        <taxon>Trypetheliaceae</taxon>
        <taxon>Viridothelium</taxon>
    </lineage>
</organism>
<keyword evidence="1 5" id="KW-0808">Transferase</keyword>
<dbReference type="PANTHER" id="PTHR10908">
    <property type="entry name" value="SEROTONIN N-ACETYLTRANSFERASE"/>
    <property type="match status" value="1"/>
</dbReference>
<dbReference type="GO" id="GO:0004059">
    <property type="term" value="F:aralkylamine N-acetyltransferase activity"/>
    <property type="evidence" value="ECO:0007669"/>
    <property type="project" value="TreeGrafter"/>
</dbReference>
<evidence type="ECO:0000313" key="6">
    <source>
        <dbReference type="Proteomes" id="UP000800092"/>
    </source>
</evidence>
<gene>
    <name evidence="5" type="ORF">EV356DRAFT_42741</name>
</gene>
<dbReference type="AlphaFoldDB" id="A0A6A6HGP7"/>
<dbReference type="SUPFAM" id="SSF55729">
    <property type="entry name" value="Acyl-CoA N-acyltransferases (Nat)"/>
    <property type="match status" value="1"/>
</dbReference>
<dbReference type="PROSITE" id="PS51186">
    <property type="entry name" value="GNAT"/>
    <property type="match status" value="1"/>
</dbReference>
<dbReference type="Gene3D" id="3.40.630.30">
    <property type="match status" value="1"/>
</dbReference>
<feature type="domain" description="N-acetyltransferase" evidence="4">
    <location>
        <begin position="49"/>
        <end position="253"/>
    </location>
</feature>
<sequence>MPRDFVAEKDTLKDMPPLEKSSGKLTDALDLDTSNSPLTGTMGPEDPRSKFHPFTQILTLKDVESCLKLEEAVFPPHQRCSREKLIYRFSKCGELCTGLFTSAGPDSEANQLCTAATAEPVLTDEPDRKLVLLGYVIVTKTDNPVVKDEDMALPENWQEQTTVDTRLGHKEQGRTIALHSLAVVPECQKMGFGQMLLKGYIQRTQASGVADRIALLTYDKLIPFYEKFGFENKGKSDVAFGGEVWNDMVCQLQDWHDMEAVDDMS</sequence>
<name>A0A6A6HGP7_VIRVR</name>
<evidence type="ECO:0000256" key="1">
    <source>
        <dbReference type="ARBA" id="ARBA00022679"/>
    </source>
</evidence>
<evidence type="ECO:0000256" key="3">
    <source>
        <dbReference type="SAM" id="MobiDB-lite"/>
    </source>
</evidence>
<dbReference type="OrthoDB" id="30840at2759"/>
<dbReference type="EMBL" id="ML991782">
    <property type="protein sequence ID" value="KAF2237072.1"/>
    <property type="molecule type" value="Genomic_DNA"/>
</dbReference>
<dbReference type="Pfam" id="PF13673">
    <property type="entry name" value="Acetyltransf_10"/>
    <property type="match status" value="1"/>
</dbReference>
<dbReference type="PANTHER" id="PTHR10908:SF0">
    <property type="entry name" value="SEROTONIN N-ACETYLTRANSFERASE"/>
    <property type="match status" value="1"/>
</dbReference>
<keyword evidence="6" id="KW-1185">Reference proteome</keyword>
<proteinExistence type="predicted"/>
<dbReference type="GO" id="GO:0005737">
    <property type="term" value="C:cytoplasm"/>
    <property type="evidence" value="ECO:0007669"/>
    <property type="project" value="TreeGrafter"/>
</dbReference>
<dbReference type="InterPro" id="IPR016181">
    <property type="entry name" value="Acyl_CoA_acyltransferase"/>
</dbReference>
<dbReference type="Proteomes" id="UP000800092">
    <property type="component" value="Unassembled WGS sequence"/>
</dbReference>
<evidence type="ECO:0000313" key="5">
    <source>
        <dbReference type="EMBL" id="KAF2237072.1"/>
    </source>
</evidence>
<feature type="compositionally biased region" description="Basic and acidic residues" evidence="3">
    <location>
        <begin position="1"/>
        <end position="17"/>
    </location>
</feature>
<protein>
    <submittedName>
        <fullName evidence="5">Acetyltransferase</fullName>
    </submittedName>
</protein>
<evidence type="ECO:0000259" key="4">
    <source>
        <dbReference type="PROSITE" id="PS51186"/>
    </source>
</evidence>
<evidence type="ECO:0000256" key="2">
    <source>
        <dbReference type="ARBA" id="ARBA00023315"/>
    </source>
</evidence>
<reference evidence="5" key="1">
    <citation type="journal article" date="2020" name="Stud. Mycol.">
        <title>101 Dothideomycetes genomes: a test case for predicting lifestyles and emergence of pathogens.</title>
        <authorList>
            <person name="Haridas S."/>
            <person name="Albert R."/>
            <person name="Binder M."/>
            <person name="Bloem J."/>
            <person name="Labutti K."/>
            <person name="Salamov A."/>
            <person name="Andreopoulos B."/>
            <person name="Baker S."/>
            <person name="Barry K."/>
            <person name="Bills G."/>
            <person name="Bluhm B."/>
            <person name="Cannon C."/>
            <person name="Castanera R."/>
            <person name="Culley D."/>
            <person name="Daum C."/>
            <person name="Ezra D."/>
            <person name="Gonzalez J."/>
            <person name="Henrissat B."/>
            <person name="Kuo A."/>
            <person name="Liang C."/>
            <person name="Lipzen A."/>
            <person name="Lutzoni F."/>
            <person name="Magnuson J."/>
            <person name="Mondo S."/>
            <person name="Nolan M."/>
            <person name="Ohm R."/>
            <person name="Pangilinan J."/>
            <person name="Park H.-J."/>
            <person name="Ramirez L."/>
            <person name="Alfaro M."/>
            <person name="Sun H."/>
            <person name="Tritt A."/>
            <person name="Yoshinaga Y."/>
            <person name="Zwiers L.-H."/>
            <person name="Turgeon B."/>
            <person name="Goodwin S."/>
            <person name="Spatafora J."/>
            <person name="Crous P."/>
            <person name="Grigoriev I."/>
        </authorList>
    </citation>
    <scope>NUCLEOTIDE SEQUENCE</scope>
    <source>
        <strain evidence="5">Tuck. ex Michener</strain>
    </source>
</reference>
<keyword evidence="2" id="KW-0012">Acyltransferase</keyword>
<dbReference type="InterPro" id="IPR051635">
    <property type="entry name" value="SNAT-like"/>
</dbReference>
<accession>A0A6A6HGP7</accession>
<dbReference type="InterPro" id="IPR000182">
    <property type="entry name" value="GNAT_dom"/>
</dbReference>